<accession>A0A0G0SG76</accession>
<evidence type="ECO:0000313" key="3">
    <source>
        <dbReference type="Proteomes" id="UP000034137"/>
    </source>
</evidence>
<evidence type="ECO:0000259" key="1">
    <source>
        <dbReference type="PROSITE" id="PS51671"/>
    </source>
</evidence>
<dbReference type="Pfam" id="PF13740">
    <property type="entry name" value="ACT_6"/>
    <property type="match status" value="1"/>
</dbReference>
<dbReference type="Proteomes" id="UP000034137">
    <property type="component" value="Unassembled WGS sequence"/>
</dbReference>
<dbReference type="InterPro" id="IPR050990">
    <property type="entry name" value="UPF0237/GcvR_regulator"/>
</dbReference>
<gene>
    <name evidence="2" type="ORF">UT64_C0004G0017</name>
</gene>
<evidence type="ECO:0000313" key="2">
    <source>
        <dbReference type="EMBL" id="KKR33710.1"/>
    </source>
</evidence>
<dbReference type="InterPro" id="IPR002912">
    <property type="entry name" value="ACT_dom"/>
</dbReference>
<dbReference type="InterPro" id="IPR045865">
    <property type="entry name" value="ACT-like_dom_sf"/>
</dbReference>
<sequence>MKNTNKNTTAEKNFPIITVIGEDTKGIVAQISNLLWKKDVNIEEIKQGVIKGRFFMVMAVNLTQANIDFQGLAKELKLLGKKINLDISLYNKEVFTTINNI</sequence>
<dbReference type="PANTHER" id="PTHR34875">
    <property type="entry name" value="UPF0237 PROTEIN MJ1558"/>
    <property type="match status" value="1"/>
</dbReference>
<proteinExistence type="predicted"/>
<dbReference type="Gene3D" id="3.30.70.260">
    <property type="match status" value="1"/>
</dbReference>
<reference evidence="2 3" key="1">
    <citation type="journal article" date="2015" name="Nature">
        <title>rRNA introns, odd ribosomes, and small enigmatic genomes across a large radiation of phyla.</title>
        <authorList>
            <person name="Brown C.T."/>
            <person name="Hug L.A."/>
            <person name="Thomas B.C."/>
            <person name="Sharon I."/>
            <person name="Castelle C.J."/>
            <person name="Singh A."/>
            <person name="Wilkins M.J."/>
            <person name="Williams K.H."/>
            <person name="Banfield J.F."/>
        </authorList>
    </citation>
    <scope>NUCLEOTIDE SEQUENCE [LARGE SCALE GENOMIC DNA]</scope>
</reference>
<dbReference type="PROSITE" id="PS51671">
    <property type="entry name" value="ACT"/>
    <property type="match status" value="1"/>
</dbReference>
<feature type="domain" description="ACT" evidence="1">
    <location>
        <begin position="16"/>
        <end position="88"/>
    </location>
</feature>
<name>A0A0G0SG76_9BACT</name>
<dbReference type="NCBIfam" id="NF001220">
    <property type="entry name" value="PRK00194.1"/>
    <property type="match status" value="1"/>
</dbReference>
<protein>
    <recommendedName>
        <fullName evidence="1">ACT domain-containing protein</fullName>
    </recommendedName>
</protein>
<dbReference type="SUPFAM" id="SSF55021">
    <property type="entry name" value="ACT-like"/>
    <property type="match status" value="1"/>
</dbReference>
<dbReference type="AlphaFoldDB" id="A0A0G0SG76"/>
<dbReference type="PANTHER" id="PTHR34875:SF6">
    <property type="entry name" value="UPF0237 PROTEIN MJ1558"/>
    <property type="match status" value="1"/>
</dbReference>
<dbReference type="EMBL" id="LBXO01000004">
    <property type="protein sequence ID" value="KKR33710.1"/>
    <property type="molecule type" value="Genomic_DNA"/>
</dbReference>
<organism evidence="2 3">
    <name type="scientific">Candidatus Falkowbacteria bacterium GW2011_GWF2_39_8</name>
    <dbReference type="NCBI Taxonomy" id="1618642"/>
    <lineage>
        <taxon>Bacteria</taxon>
        <taxon>Candidatus Falkowiibacteriota</taxon>
    </lineage>
</organism>
<comment type="caution">
    <text evidence="2">The sequence shown here is derived from an EMBL/GenBank/DDBJ whole genome shotgun (WGS) entry which is preliminary data.</text>
</comment>